<evidence type="ECO:0000256" key="1">
    <source>
        <dbReference type="SAM" id="Phobius"/>
    </source>
</evidence>
<reference evidence="2" key="1">
    <citation type="journal article" date="2021" name="Nat. Commun.">
        <title>Genetic determinants of endophytism in the Arabidopsis root mycobiome.</title>
        <authorList>
            <person name="Mesny F."/>
            <person name="Miyauchi S."/>
            <person name="Thiergart T."/>
            <person name="Pickel B."/>
            <person name="Atanasova L."/>
            <person name="Karlsson M."/>
            <person name="Huettel B."/>
            <person name="Barry K.W."/>
            <person name="Haridas S."/>
            <person name="Chen C."/>
            <person name="Bauer D."/>
            <person name="Andreopoulos W."/>
            <person name="Pangilinan J."/>
            <person name="LaButti K."/>
            <person name="Riley R."/>
            <person name="Lipzen A."/>
            <person name="Clum A."/>
            <person name="Drula E."/>
            <person name="Henrissat B."/>
            <person name="Kohler A."/>
            <person name="Grigoriev I.V."/>
            <person name="Martin F.M."/>
            <person name="Hacquard S."/>
        </authorList>
    </citation>
    <scope>NUCLEOTIDE SEQUENCE</scope>
    <source>
        <strain evidence="2">MPI-SDFR-AT-0120</strain>
    </source>
</reference>
<proteinExistence type="predicted"/>
<keyword evidence="3" id="KW-1185">Reference proteome</keyword>
<feature type="transmembrane region" description="Helical" evidence="1">
    <location>
        <begin position="150"/>
        <end position="171"/>
    </location>
</feature>
<dbReference type="OrthoDB" id="4167046at2759"/>
<protein>
    <submittedName>
        <fullName evidence="2">Uncharacterized protein</fullName>
    </submittedName>
</protein>
<dbReference type="EMBL" id="JAGMVJ010000023">
    <property type="protein sequence ID" value="KAH7072507.1"/>
    <property type="molecule type" value="Genomic_DNA"/>
</dbReference>
<gene>
    <name evidence="2" type="ORF">FB567DRAFT_633394</name>
</gene>
<sequence>MGLLTPFTSPTDPRWHGFQRHHHALFFIKSVILAPFIILVIVDYALFKSWWESGSYSYHKSWEYAPYQFWLRIGLALIPDIILTLIYLILILNPLHRSTYSLHPVFALVASICMLGPYATVCWLNPMIAMSNEVGFPNMEKWEQIMWAETGMQALLALMWIEMMIASCVAVHKWRKGRKVAGGLGGSGAEGELGRV</sequence>
<evidence type="ECO:0000313" key="3">
    <source>
        <dbReference type="Proteomes" id="UP000813461"/>
    </source>
</evidence>
<feature type="transmembrane region" description="Helical" evidence="1">
    <location>
        <begin position="105"/>
        <end position="130"/>
    </location>
</feature>
<feature type="transmembrane region" description="Helical" evidence="1">
    <location>
        <begin position="24"/>
        <end position="47"/>
    </location>
</feature>
<dbReference type="Proteomes" id="UP000813461">
    <property type="component" value="Unassembled WGS sequence"/>
</dbReference>
<dbReference type="AlphaFoldDB" id="A0A8K0QVE7"/>
<keyword evidence="1" id="KW-0472">Membrane</keyword>
<keyword evidence="1" id="KW-1133">Transmembrane helix</keyword>
<feature type="transmembrane region" description="Helical" evidence="1">
    <location>
        <begin position="67"/>
        <end position="93"/>
    </location>
</feature>
<organism evidence="2 3">
    <name type="scientific">Paraphoma chrysanthemicola</name>
    <dbReference type="NCBI Taxonomy" id="798071"/>
    <lineage>
        <taxon>Eukaryota</taxon>
        <taxon>Fungi</taxon>
        <taxon>Dikarya</taxon>
        <taxon>Ascomycota</taxon>
        <taxon>Pezizomycotina</taxon>
        <taxon>Dothideomycetes</taxon>
        <taxon>Pleosporomycetidae</taxon>
        <taxon>Pleosporales</taxon>
        <taxon>Pleosporineae</taxon>
        <taxon>Phaeosphaeriaceae</taxon>
        <taxon>Paraphoma</taxon>
    </lineage>
</organism>
<comment type="caution">
    <text evidence="2">The sequence shown here is derived from an EMBL/GenBank/DDBJ whole genome shotgun (WGS) entry which is preliminary data.</text>
</comment>
<accession>A0A8K0QVE7</accession>
<evidence type="ECO:0000313" key="2">
    <source>
        <dbReference type="EMBL" id="KAH7072507.1"/>
    </source>
</evidence>
<keyword evidence="1" id="KW-0812">Transmembrane</keyword>
<name>A0A8K0QVE7_9PLEO</name>